<evidence type="ECO:0000256" key="9">
    <source>
        <dbReference type="ARBA" id="ARBA00024359"/>
    </source>
</evidence>
<dbReference type="InterPro" id="IPR003439">
    <property type="entry name" value="ABC_transporter-like_ATP-bd"/>
</dbReference>
<evidence type="ECO:0000313" key="14">
    <source>
        <dbReference type="Proteomes" id="UP000075418"/>
    </source>
</evidence>
<evidence type="ECO:0000256" key="7">
    <source>
        <dbReference type="ARBA" id="ARBA00022967"/>
    </source>
</evidence>
<dbReference type="GO" id="GO:0022857">
    <property type="term" value="F:transmembrane transporter activity"/>
    <property type="evidence" value="ECO:0007669"/>
    <property type="project" value="UniProtKB-ARBA"/>
</dbReference>
<comment type="similarity">
    <text evidence="9">Belongs to the ABC transporter superfamily. HrtA family.</text>
</comment>
<evidence type="ECO:0000256" key="3">
    <source>
        <dbReference type="ARBA" id="ARBA00022448"/>
    </source>
</evidence>
<evidence type="ECO:0000256" key="4">
    <source>
        <dbReference type="ARBA" id="ARBA00022475"/>
    </source>
</evidence>
<dbReference type="PROSITE" id="PS50893">
    <property type="entry name" value="ABC_TRANSPORTER_2"/>
    <property type="match status" value="1"/>
</dbReference>
<dbReference type="SMART" id="SM00382">
    <property type="entry name" value="AAA"/>
    <property type="match status" value="1"/>
</dbReference>
<feature type="domain" description="ABC transporter" evidence="12">
    <location>
        <begin position="3"/>
        <end position="229"/>
    </location>
</feature>
<name>A0A151A216_9STAP</name>
<evidence type="ECO:0000256" key="10">
    <source>
        <dbReference type="ARBA" id="ARBA00024432"/>
    </source>
</evidence>
<comment type="caution">
    <text evidence="13">The sequence shown here is derived from an EMBL/GenBank/DDBJ whole genome shotgun (WGS) entry which is preliminary data.</text>
</comment>
<dbReference type="PANTHER" id="PTHR24220">
    <property type="entry name" value="IMPORT ATP-BINDING PROTEIN"/>
    <property type="match status" value="1"/>
</dbReference>
<keyword evidence="3" id="KW-0813">Transport</keyword>
<dbReference type="GO" id="GO:0005886">
    <property type="term" value="C:plasma membrane"/>
    <property type="evidence" value="ECO:0007669"/>
    <property type="project" value="UniProtKB-SubCell"/>
</dbReference>
<dbReference type="CDD" id="cd03255">
    <property type="entry name" value="ABC_MJ0796_LolCDE_FtsE"/>
    <property type="match status" value="1"/>
</dbReference>
<dbReference type="Gene3D" id="3.40.50.300">
    <property type="entry name" value="P-loop containing nucleotide triphosphate hydrolases"/>
    <property type="match status" value="1"/>
</dbReference>
<keyword evidence="5" id="KW-0547">Nucleotide-binding</keyword>
<reference evidence="13 14" key="1">
    <citation type="submission" date="2016-02" db="EMBL/GenBank/DDBJ databases">
        <title>Draft genome sequence of hydrocarbon degrading Staphylococcus saprophyticus Strain CNV2, isolated from crude-oil contaminated soil from Noonmati Oil Refinery, Guwahati, Assam, India.</title>
        <authorList>
            <person name="Mukherjee A."/>
            <person name="Chettri B."/>
            <person name="Langpoklakpam J."/>
            <person name="Singh A.K."/>
            <person name="Chattopadhyay D.J."/>
        </authorList>
    </citation>
    <scope>NUCLEOTIDE SEQUENCE [LARGE SCALE GENOMIC DNA]</scope>
    <source>
        <strain evidence="13 14">CNV2</strain>
    </source>
</reference>
<comment type="function">
    <text evidence="11">Part of the ABC transporter complex hrt involved in hemin import. Responsible for energy coupling to the transport system.</text>
</comment>
<dbReference type="FunFam" id="3.40.50.300:FF:000032">
    <property type="entry name" value="Export ABC transporter ATP-binding protein"/>
    <property type="match status" value="1"/>
</dbReference>
<protein>
    <recommendedName>
        <fullName evidence="10">Putative hemin import ATP-binding protein HrtA</fullName>
    </recommendedName>
</protein>
<dbReference type="GO" id="GO:0098796">
    <property type="term" value="C:membrane protein complex"/>
    <property type="evidence" value="ECO:0007669"/>
    <property type="project" value="UniProtKB-ARBA"/>
</dbReference>
<evidence type="ECO:0000256" key="11">
    <source>
        <dbReference type="ARBA" id="ARBA00024721"/>
    </source>
</evidence>
<evidence type="ECO:0000256" key="2">
    <source>
        <dbReference type="ARBA" id="ARBA00011131"/>
    </source>
</evidence>
<sequence length="229" mass="25133">MTLTVKEITKSFGKGQAETEVLKGINFNVDDGEFVILNGASGSGKTTLLTILGGLLTPNSGDIIYNDAPLFSASNKPADLRLNEIGFIFQSSHLVPYLTVKDQLTTLGKEAKMSKKDADSKAQTLLENIGLAHRLNVYPHMLSGGEKQRVAIMRAFMNDPKIILADEPTASLDASRATEVVHMIKQQIQENNMIGIMITHDQRLFQYADRIIELDNGKIVDSNKETVSN</sequence>
<dbReference type="Pfam" id="PF00005">
    <property type="entry name" value="ABC_tran"/>
    <property type="match status" value="1"/>
</dbReference>
<organism evidence="13 14">
    <name type="scientific">Staphylococcus kloosii</name>
    <dbReference type="NCBI Taxonomy" id="29384"/>
    <lineage>
        <taxon>Bacteria</taxon>
        <taxon>Bacillati</taxon>
        <taxon>Bacillota</taxon>
        <taxon>Bacilli</taxon>
        <taxon>Bacillales</taxon>
        <taxon>Staphylococcaceae</taxon>
        <taxon>Staphylococcus</taxon>
    </lineage>
</organism>
<dbReference type="SUPFAM" id="SSF52540">
    <property type="entry name" value="P-loop containing nucleoside triphosphate hydrolases"/>
    <property type="match status" value="1"/>
</dbReference>
<dbReference type="InterPro" id="IPR027417">
    <property type="entry name" value="P-loop_NTPase"/>
</dbReference>
<comment type="subunit">
    <text evidence="2">The complex is composed of two ATP-binding proteins (HrtA), two transmembrane proteins (HrtB) and a solute-binding protein.</text>
</comment>
<keyword evidence="8" id="KW-0472">Membrane</keyword>
<dbReference type="GO" id="GO:0016887">
    <property type="term" value="F:ATP hydrolysis activity"/>
    <property type="evidence" value="ECO:0007669"/>
    <property type="project" value="InterPro"/>
</dbReference>
<dbReference type="RefSeq" id="WP_061853584.1">
    <property type="nucleotide sequence ID" value="NZ_LUGM01000002.1"/>
</dbReference>
<evidence type="ECO:0000256" key="5">
    <source>
        <dbReference type="ARBA" id="ARBA00022741"/>
    </source>
</evidence>
<dbReference type="EMBL" id="LUGM01000002">
    <property type="protein sequence ID" value="KYH13353.1"/>
    <property type="molecule type" value="Genomic_DNA"/>
</dbReference>
<dbReference type="AlphaFoldDB" id="A0A151A216"/>
<keyword evidence="4" id="KW-1003">Cell membrane</keyword>
<dbReference type="GO" id="GO:0005524">
    <property type="term" value="F:ATP binding"/>
    <property type="evidence" value="ECO:0007669"/>
    <property type="project" value="UniProtKB-KW"/>
</dbReference>
<keyword evidence="7" id="KW-1278">Translocase</keyword>
<evidence type="ECO:0000313" key="13">
    <source>
        <dbReference type="EMBL" id="KYH13353.1"/>
    </source>
</evidence>
<evidence type="ECO:0000256" key="1">
    <source>
        <dbReference type="ARBA" id="ARBA00004202"/>
    </source>
</evidence>
<evidence type="ECO:0000256" key="8">
    <source>
        <dbReference type="ARBA" id="ARBA00023136"/>
    </source>
</evidence>
<dbReference type="PANTHER" id="PTHR24220:SF666">
    <property type="entry name" value="HEMIN IMPORT ATP-BINDING PROTEIN HRTA-RELATED"/>
    <property type="match status" value="1"/>
</dbReference>
<dbReference type="InterPro" id="IPR015854">
    <property type="entry name" value="ABC_transpr_LolD-like"/>
</dbReference>
<proteinExistence type="inferred from homology"/>
<keyword evidence="6 13" id="KW-0067">ATP-binding</keyword>
<evidence type="ECO:0000256" key="6">
    <source>
        <dbReference type="ARBA" id="ARBA00022840"/>
    </source>
</evidence>
<dbReference type="InterPro" id="IPR003593">
    <property type="entry name" value="AAA+_ATPase"/>
</dbReference>
<gene>
    <name evidence="13" type="ORF">A0131_00815</name>
</gene>
<dbReference type="InterPro" id="IPR017911">
    <property type="entry name" value="MacB-like_ATP-bd"/>
</dbReference>
<comment type="subcellular location">
    <subcellularLocation>
        <location evidence="1">Cell membrane</location>
        <topology evidence="1">Peripheral membrane protein</topology>
    </subcellularLocation>
</comment>
<accession>A0A151A216</accession>
<evidence type="ECO:0000259" key="12">
    <source>
        <dbReference type="PROSITE" id="PS50893"/>
    </source>
</evidence>
<dbReference type="Proteomes" id="UP000075418">
    <property type="component" value="Unassembled WGS sequence"/>
</dbReference>